<sequence length="3431" mass="371089">MKNLVKRYSWLVVLLAGFAFTTCNNPVSLGGVIDASVPIVNINGNLGPAPGAYIHDTPKIYVNASDDQGVKGVTATYTYSILEPRDPVTNEPLANAKPVEQLPVTVPAYWDEASKNYVFDIDTKRVEYPQGSGNYVPMADGTLRATIVAEDNSGKKTTSSELIYTVKNQPPVLNMQIPRPNTSAGAFITIEPFPGVVDDNYIMGVYEDLAGVAKGYPQIKFWPVGSPEPGTGAGYSGNGDRDNTAWGTVSVSSAVSAPDVNDWRVDDPDDGWVSVDNGIVESDKGERGGTFRYYLKQRDANGKYSDEEGVGLLKVPGAGTKYNLKIRLKDVNDIPLEWPKDVYKDVTGASVEYMSVELLASGTPPRVSINSLNLTDDPDHPDIDKLYQNGNFYIQYAAELADKNTDTLNNFVSDLSLEVPGRLKSDPTRTATVTLDKFVDTANYENISPDDIPRKVGPRSFQVQIGKFYYVKDDGIPGGPVDNETLLPSDTYAYVVFNDGNFNFTARAHGDSGSPGSQSLSLYVDRSPPVTTVTSVSPAITLSNTVTSTINDAADYASVFKDKDGNDLNISYSPSIPYRRYTVNSTIKIGVNSTDNRGSALDPANTSYQQFKYILLYQNDIAPSLFHATKNGPEAAVEFGNFLYNYNEVASRRAEFFDHTKANPITTPWFGASNGNPLVKVDGSDGAYTLTLQTQHYRLDNGSYKLWFYIVSKDQAGNVSYERMLLNVDQETDKPLVDFGNLNKPDNSDGLSFADETKVIRIDISDDDGLQETAVEYRFLKKAKFAETDDPDDAYYWSHTIDDAEWFKLSASPSEDSKEIIIQDLSLAKIAYDLTGDPYTPGSSMGTAQREALGSELDLKKIQIRVTDDGRNPSAGGPKVYFSDGYTKGFSRIAAFTMDLEAPRIRPTDNDMSDHPTFFPGRSKDNPFAAPQLNKAYKDAFWARGDVIERNPQSFTIKIDGDDNLTFDVKVKVNSTTKEIIIPENEIAANAEFGSDRAAIWKAPPALWATSGTWNGELQWRHPMDKGIQYTYNSVSKEYDIPVEVPIWSSLKDGAHFLAFTIWDKVPRSNTAQINFNKDGDGPVISFNNINQYQYLSESKEFPHLTDKEWAYNGSNNTDDLSDDVDEATALKPRVDHKIKNLTALNDQTVRILGTFSDTLSNVGYPAGAPVFYYKLERFVPNTYGKHTTILAQKQFWNAADGGSWQATEKWNIKTIDGSNKIVSFSIDIPNNKYDEANGSLITDNDGLYRVSIRIKDDQGNGYSDLENPLGDSLGAPGYETNVAFSVDRMPPEVKFSKLTIGSEPDDYASVANLAISSKVISGTILTFEGTAEDSFLGNGDSSALLVNSTGNTVLSTSDSYAEKIVITKLVDATNANKRNWTIELKDTQLASLSDGSYTLFVTFKDGGGREGTVSKTFILDNVAPVIDYSNLEEVTELASSTILAEANPRILGVVNDTYGISSLKVKIEKAKNGNPTDADWENVGTNGGTRGDYTFDANGYITLLEPSANSVTSLNWTIEAGTIRNGVNGLDLNDGIYRIVSESKDSARRVPNSIQNDGTHPWFVFRIDKVNPVLTIPDEAVSRYYGGKGNFTAIFDDQGIGGASVPGIKIGKSYIHVYGFATDDSGIGSVEVGVKGAPWTTTGSIVIVAPGVEGRFDAYIPVYASPTDDTGDTFTANQPSITFSVKDNAGRESANTKDFTFDKVAPTGAISSPPAANYLNGAVTLSGSDADKNGISKVYFVYGKIGASLSEETVENAKTFIKASDDTSGTGRKWLDTSLDSDDEGDFYEDGIGKWDGGLNTWAFAFKDISDFGLPENASYVYEEELASNTFVLPIYIKIVDVAGNETILMRRVLIDPDADKPNVSINNPQENAILGGEVRVSGSAQDDDWVFGVKIRIFDTAAGAYINLPHGSMETQFPLTENWVWASLDSARDKAVSWSYILNSTGGLNPVNPGDPPRAFRIDVQAVDTQNDLVMHENDEPTKIGSVVSRNVNFDSTVPTIEHIKISKAGLPDKDYIGNAIYASGTFVIRATIQDESGIKTIETREGTAGGYTALTALAPGSEAKGFFTPTVKHPGDGFVASKRYYIVNMGATSSATWATYDDYSGEPKTYEVGTTFTYKSGAAVISDPTAEVYEATGTGAAQYFEFTLQYPVESLPDLVALGKTGNFSLYLRAYDNTSPQAYMVQSTVNVSVDNTFPYIQNETAPNASTDQFYIEGTAWDYSKGGGEPSSGNISALKEMVVYFERNGAYIKPDGTAISAPTMTTLDNVVDLGDAANSGFTSSHYDGSGNHLIPTTIAYPDITAGQGIVIDNVELSSDIDGDGFQENWSKQGNDQHWNVKYTTWAFRNTLGDGPLTVHYVVIDEAGNATHFSQTLFIRNNPPIIWNLDIGTDLNGNGAIADTEKLTGLTVATLKLDSSKQIDNDRYDYNGAMKKPVFVVRNNSLQFDISTVDGNGTKTYKVQHVTRAPITAGGGLSIEQGKVYTIVDPAGASWIQLGAPGTTAGTTFIAAASGTMGAGAATTFVEGVTQSTSTPNAGTSFDGKETSTGQVSFGSADFASIADTIIGNTTLDDLDAADRNSSLYLIIVSDSTSGSPLTFATLVGLDVDNIDETLPEAEIYTLKADAVVGKEENWKPTTLDELGSGGTLYPSDNKTKGNLFQTDSGISGHIERKGSETNVTGVFFTRDTVSGQLVLRGHAFDNQRITELQLKFGADAAFTILKVDPDDGNKLKPTNAAGTILTGAALDNASSWSVENLTLEGHNVEWAYVWDSVANPAATIVGSDLAVEVTVFDAATARNFGVDDNSVDIAPYIIDITRVDNDTIRSKQGWYSFRRGDTLEISGFNLKASGNTTVSFGGVNGTIAAGATVNKVTLTLPEMAAGSNRASDTGAKSGEIVLTANVTSGAPVIAVNNRNSNANRWNNQFDQEAEEVDRNQTKMWNDDRYAHLWQSNAINTGVTDSANRGYFVGLQVTHGGTTPVALSERPAYPAMTINPATGVLHGSWSNYAASTIFRSANNVAATETYYLGDPSEDTDIHYAKAVAGVNGGNSRGVNVVWNANTYTAGSGAWTVPNSGGVYVYNNQATTGSGYNDTYSYYLAEALTHHDTLFSLVNQRIVASGNDIHLSYYDAVNDALHYWHKTSNDNITAANYANNRSWIVIDGTADNDNAEGDVNGRGGPNFDTANQNANRIVAADAATAGTARVASAGEYSAIDVTSDGRPVIVYTAGNTLRLAYATAQTTNGPTAAQWKRQVISVPNSAYMYVSMRIAQQAGNDVLHISAFKVNTGDLVYIKGTRPTASTGEFTFEAADILVIDSLGSVGTWSDISVDSQGNPYISYLDYSYMNSNSGMKIAFYDPSLYTTTARDFNGKDLTGWETLNAPMNFQVRDVRTSIENVTTPTAIANQFWKAAVGYSSGDKFRIAYFIKPEQP</sequence>
<protein>
    <submittedName>
        <fullName evidence="2">Uncharacterized protein</fullName>
    </submittedName>
</protein>
<name>F5Y8S0_LEAAZ</name>
<feature type="signal peptide" evidence="1">
    <location>
        <begin position="1"/>
        <end position="21"/>
    </location>
</feature>
<dbReference type="HOGENOM" id="CLU_224930_0_0_12"/>
<dbReference type="KEGG" id="taz:TREAZ_2186"/>
<proteinExistence type="predicted"/>
<dbReference type="InParanoid" id="F5Y8S0"/>
<dbReference type="eggNOG" id="COG3420">
    <property type="taxonomic scope" value="Bacteria"/>
</dbReference>
<reference evidence="2 3" key="2">
    <citation type="journal article" date="2011" name="ISME J.">
        <title>RNA-seq reveals cooperative metabolic interactions between two termite-gut spirochete species in co-culture.</title>
        <authorList>
            <person name="Rosenthal A.Z."/>
            <person name="Matson E.G."/>
            <person name="Eldar A."/>
            <person name="Leadbetter J.R."/>
        </authorList>
    </citation>
    <scope>NUCLEOTIDE SEQUENCE [LARGE SCALE GENOMIC DNA]</scope>
    <source>
        <strain evidence="3">ATCC BAA-888 / DSM 13862 / ZAS-9</strain>
    </source>
</reference>
<evidence type="ECO:0000256" key="1">
    <source>
        <dbReference type="SAM" id="SignalP"/>
    </source>
</evidence>
<evidence type="ECO:0000313" key="3">
    <source>
        <dbReference type="Proteomes" id="UP000009222"/>
    </source>
</evidence>
<keyword evidence="1" id="KW-0732">Signal</keyword>
<keyword evidence="3" id="KW-1185">Reference proteome</keyword>
<accession>F5Y8S0</accession>
<dbReference type="Proteomes" id="UP000009222">
    <property type="component" value="Chromosome"/>
</dbReference>
<evidence type="ECO:0000313" key="2">
    <source>
        <dbReference type="EMBL" id="AEF83060.1"/>
    </source>
</evidence>
<reference evidence="3" key="1">
    <citation type="submission" date="2009-12" db="EMBL/GenBank/DDBJ databases">
        <title>Complete sequence of Treponema azotonutricium strain ZAS-9.</title>
        <authorList>
            <person name="Tetu S.G."/>
            <person name="Matson E."/>
            <person name="Ren Q."/>
            <person name="Seshadri R."/>
            <person name="Elbourne L."/>
            <person name="Hassan K.A."/>
            <person name="Durkin A."/>
            <person name="Radune D."/>
            <person name="Mohamoud Y."/>
            <person name="Shay R."/>
            <person name="Jin S."/>
            <person name="Zhang X."/>
            <person name="Lucey K."/>
            <person name="Ballor N.R."/>
            <person name="Ottesen E."/>
            <person name="Rosenthal R."/>
            <person name="Allen A."/>
            <person name="Leadbetter J.R."/>
            <person name="Paulsen I.T."/>
        </authorList>
    </citation>
    <scope>NUCLEOTIDE SEQUENCE [LARGE SCALE GENOMIC DNA]</scope>
    <source>
        <strain evidence="3">ATCC BAA-888 / DSM 13862 / ZAS-9</strain>
    </source>
</reference>
<dbReference type="STRING" id="545695.TREAZ_2186"/>
<dbReference type="RefSeq" id="WP_015709864.1">
    <property type="nucleotide sequence ID" value="NC_015577.1"/>
</dbReference>
<gene>
    <name evidence="2" type="ordered locus">TREAZ_2186</name>
</gene>
<organism evidence="2 3">
    <name type="scientific">Leadbettera azotonutricia (strain ATCC BAA-888 / DSM 13862 / ZAS-9)</name>
    <name type="common">Treponema azotonutricium</name>
    <dbReference type="NCBI Taxonomy" id="545695"/>
    <lineage>
        <taxon>Bacteria</taxon>
        <taxon>Pseudomonadati</taxon>
        <taxon>Spirochaetota</taxon>
        <taxon>Spirochaetia</taxon>
        <taxon>Spirochaetales</taxon>
        <taxon>Breznakiellaceae</taxon>
        <taxon>Leadbettera</taxon>
    </lineage>
</organism>
<dbReference type="EMBL" id="CP001841">
    <property type="protein sequence ID" value="AEF83060.1"/>
    <property type="molecule type" value="Genomic_DNA"/>
</dbReference>
<feature type="chain" id="PRO_5003329449" evidence="1">
    <location>
        <begin position="22"/>
        <end position="3431"/>
    </location>
</feature>
<dbReference type="OrthoDB" id="363270at2"/>